<feature type="transmembrane region" description="Helical" evidence="1">
    <location>
        <begin position="21"/>
        <end position="46"/>
    </location>
</feature>
<feature type="transmembrane region" description="Helical" evidence="1">
    <location>
        <begin position="316"/>
        <end position="335"/>
    </location>
</feature>
<keyword evidence="1" id="KW-1133">Transmembrane helix</keyword>
<keyword evidence="3" id="KW-1185">Reference proteome</keyword>
<proteinExistence type="predicted"/>
<evidence type="ECO:0000313" key="2">
    <source>
        <dbReference type="EMBL" id="MDQ0466818.1"/>
    </source>
</evidence>
<keyword evidence="1" id="KW-0472">Membrane</keyword>
<accession>A0ABU0IXS9</accession>
<dbReference type="Proteomes" id="UP001228905">
    <property type="component" value="Unassembled WGS sequence"/>
</dbReference>
<dbReference type="RefSeq" id="WP_307352987.1">
    <property type="nucleotide sequence ID" value="NZ_JAUSVS010000015.1"/>
</dbReference>
<reference evidence="2 3" key="1">
    <citation type="submission" date="2023-07" db="EMBL/GenBank/DDBJ databases">
        <title>Genomic Encyclopedia of Type Strains, Phase IV (KMG-IV): sequencing the most valuable type-strain genomes for metagenomic binning, comparative biology and taxonomic classification.</title>
        <authorList>
            <person name="Goeker M."/>
        </authorList>
    </citation>
    <scope>NUCLEOTIDE SEQUENCE [LARGE SCALE GENOMIC DNA]</scope>
    <source>
        <strain evidence="2 3">DSM 18695</strain>
    </source>
</reference>
<dbReference type="PANTHER" id="PTHR30092:SF0">
    <property type="entry name" value="INNER MEMBRANE PROTEIN CRED"/>
    <property type="match status" value="1"/>
</dbReference>
<evidence type="ECO:0000313" key="3">
    <source>
        <dbReference type="Proteomes" id="UP001228905"/>
    </source>
</evidence>
<evidence type="ECO:0000256" key="1">
    <source>
        <dbReference type="SAM" id="Phobius"/>
    </source>
</evidence>
<gene>
    <name evidence="2" type="ORF">QO010_004614</name>
</gene>
<feature type="transmembrane region" description="Helical" evidence="1">
    <location>
        <begin position="367"/>
        <end position="388"/>
    </location>
</feature>
<sequence>MSEPSTITIPIPGRGRGATGWGAKALLVAALAGLMVIPALFVFALVSERTQRSNQVVAEVSALQGGSQQVLGPLLVAPYALAPDKEGKQATGWYVVSAETGAANATIHTSVKRRGIFEVPVYRADTTLDAAFAPVPQSLALPAGAVVDWSRAQIVVGFSDLRGAKADVTATVTTPTGQAKLAFAPASGLYLSDQPTGFGLVAAPAGPLITGGRVQAQLSFTGAQRLSIVPFAKSTRVDVTGDWSAPSFDGGFIADNHRIDASGFHALWTLPFIARGLPAAGDVGSLSLSALSSKDVGVTLARIANPYQSVTRSLKYAILFVGLVFLTFFCFEALSGRRLHPAQYLMVGLAQMIFYLLLLSLSEYVGFDVGFALAATATVGLIGLYAGAAFQGRRYAVQALVVFSLLYGLIYLLMRLEDFALLAGSLAGFIGLAAVMWLTRKLDWYGARPGAGPVTVEPSSPAGAV</sequence>
<dbReference type="NCBIfam" id="NF008712">
    <property type="entry name" value="PRK11715.1-1"/>
    <property type="match status" value="1"/>
</dbReference>
<protein>
    <submittedName>
        <fullName evidence="2">Inner membrane protein</fullName>
    </submittedName>
</protein>
<dbReference type="InterPro" id="IPR010364">
    <property type="entry name" value="Uncharacterised_IM_CreD"/>
</dbReference>
<name>A0ABU0IXS9_9CAUL</name>
<dbReference type="Pfam" id="PF06123">
    <property type="entry name" value="CreD"/>
    <property type="match status" value="1"/>
</dbReference>
<dbReference type="EMBL" id="JAUSVS010000015">
    <property type="protein sequence ID" value="MDQ0466818.1"/>
    <property type="molecule type" value="Genomic_DNA"/>
</dbReference>
<dbReference type="PANTHER" id="PTHR30092">
    <property type="entry name" value="INNER MEMBRANE PROTEIN CRED"/>
    <property type="match status" value="1"/>
</dbReference>
<feature type="transmembrane region" description="Helical" evidence="1">
    <location>
        <begin position="419"/>
        <end position="438"/>
    </location>
</feature>
<organism evidence="2 3">
    <name type="scientific">Caulobacter ginsengisoli</name>
    <dbReference type="NCBI Taxonomy" id="400775"/>
    <lineage>
        <taxon>Bacteria</taxon>
        <taxon>Pseudomonadati</taxon>
        <taxon>Pseudomonadota</taxon>
        <taxon>Alphaproteobacteria</taxon>
        <taxon>Caulobacterales</taxon>
        <taxon>Caulobacteraceae</taxon>
        <taxon>Caulobacter</taxon>
    </lineage>
</organism>
<feature type="transmembrane region" description="Helical" evidence="1">
    <location>
        <begin position="395"/>
        <end position="413"/>
    </location>
</feature>
<keyword evidence="1" id="KW-0812">Transmembrane</keyword>
<feature type="transmembrane region" description="Helical" evidence="1">
    <location>
        <begin position="342"/>
        <end position="361"/>
    </location>
</feature>
<comment type="caution">
    <text evidence="2">The sequence shown here is derived from an EMBL/GenBank/DDBJ whole genome shotgun (WGS) entry which is preliminary data.</text>
</comment>
<dbReference type="PIRSF" id="PIRSF004548">
    <property type="entry name" value="CreD"/>
    <property type="match status" value="1"/>
</dbReference>